<keyword evidence="1" id="KW-0732">Signal</keyword>
<protein>
    <recommendedName>
        <fullName evidence="4">Lipoprotein</fullName>
    </recommendedName>
</protein>
<dbReference type="RefSeq" id="WP_232878979.1">
    <property type="nucleotide sequence ID" value="NZ_JAJSOJ010000067.1"/>
</dbReference>
<organism evidence="2 3">
    <name type="scientific">Acetobacter sicerae</name>
    <dbReference type="NCBI Taxonomy" id="85325"/>
    <lineage>
        <taxon>Bacteria</taxon>
        <taxon>Pseudomonadati</taxon>
        <taxon>Pseudomonadota</taxon>
        <taxon>Alphaproteobacteria</taxon>
        <taxon>Acetobacterales</taxon>
        <taxon>Acetobacteraceae</taxon>
        <taxon>Acetobacter</taxon>
    </lineage>
</organism>
<feature type="signal peptide" evidence="1">
    <location>
        <begin position="1"/>
        <end position="22"/>
    </location>
</feature>
<accession>A0ABS8VZE1</accession>
<dbReference type="Proteomes" id="UP001521074">
    <property type="component" value="Unassembled WGS sequence"/>
</dbReference>
<reference evidence="2 3" key="1">
    <citation type="submission" date="2021-12" db="EMBL/GenBank/DDBJ databases">
        <title>Genome sequence of Acetobacter sicerae DmPark20a_162.</title>
        <authorList>
            <person name="Chaston J.M."/>
        </authorList>
    </citation>
    <scope>NUCLEOTIDE SEQUENCE [LARGE SCALE GENOMIC DNA]</scope>
    <source>
        <strain evidence="2 3">DmPark20a_162</strain>
    </source>
</reference>
<dbReference type="EMBL" id="JAJSOJ010000067">
    <property type="protein sequence ID" value="MCE0745306.1"/>
    <property type="molecule type" value="Genomic_DNA"/>
</dbReference>
<sequence length="98" mass="10748">MKNNLKILFFTMSMGCLLSGCAQIDPLYQASAWNAQNSNRKNLLLQVENTNDLSVGRSVSDYDGSLAIDAVKRLRDGKVKNLEKIKLSDVANNQSGGQ</sequence>
<keyword evidence="3" id="KW-1185">Reference proteome</keyword>
<evidence type="ECO:0000256" key="1">
    <source>
        <dbReference type="SAM" id="SignalP"/>
    </source>
</evidence>
<feature type="chain" id="PRO_5045247540" description="Lipoprotein" evidence="1">
    <location>
        <begin position="23"/>
        <end position="98"/>
    </location>
</feature>
<evidence type="ECO:0000313" key="2">
    <source>
        <dbReference type="EMBL" id="MCE0745306.1"/>
    </source>
</evidence>
<gene>
    <name evidence="2" type="ORF">LWC05_15630</name>
</gene>
<evidence type="ECO:0008006" key="4">
    <source>
        <dbReference type="Google" id="ProtNLM"/>
    </source>
</evidence>
<evidence type="ECO:0000313" key="3">
    <source>
        <dbReference type="Proteomes" id="UP001521074"/>
    </source>
</evidence>
<dbReference type="PROSITE" id="PS51257">
    <property type="entry name" value="PROKAR_LIPOPROTEIN"/>
    <property type="match status" value="1"/>
</dbReference>
<comment type="caution">
    <text evidence="2">The sequence shown here is derived from an EMBL/GenBank/DDBJ whole genome shotgun (WGS) entry which is preliminary data.</text>
</comment>
<name>A0ABS8VZE1_9PROT</name>
<proteinExistence type="predicted"/>